<comment type="caution">
    <text evidence="5">The sequence shown here is derived from an EMBL/GenBank/DDBJ whole genome shotgun (WGS) entry which is preliminary data.</text>
</comment>
<feature type="domain" description="SDA1 middle" evidence="3">
    <location>
        <begin position="182"/>
        <end position="336"/>
    </location>
</feature>
<organism evidence="5 6">
    <name type="scientific">Trichonephila clavata</name>
    <name type="common">Joro spider</name>
    <name type="synonym">Nephila clavata</name>
    <dbReference type="NCBI Taxonomy" id="2740835"/>
    <lineage>
        <taxon>Eukaryota</taxon>
        <taxon>Metazoa</taxon>
        <taxon>Ecdysozoa</taxon>
        <taxon>Arthropoda</taxon>
        <taxon>Chelicerata</taxon>
        <taxon>Arachnida</taxon>
        <taxon>Araneae</taxon>
        <taxon>Araneomorphae</taxon>
        <taxon>Entelegynae</taxon>
        <taxon>Araneoidea</taxon>
        <taxon>Nephilidae</taxon>
        <taxon>Trichonephila</taxon>
    </lineage>
</organism>
<dbReference type="EMBL" id="BMAO01004694">
    <property type="protein sequence ID" value="GFQ96278.1"/>
    <property type="molecule type" value="Genomic_DNA"/>
</dbReference>
<gene>
    <name evidence="5" type="primary">SDAD1</name>
    <name evidence="5" type="ORF">TNCT_402331</name>
</gene>
<feature type="compositionally biased region" description="Basic and acidic residues" evidence="2">
    <location>
        <begin position="126"/>
        <end position="145"/>
    </location>
</feature>
<feature type="compositionally biased region" description="Basic and acidic residues" evidence="2">
    <location>
        <begin position="321"/>
        <end position="342"/>
    </location>
</feature>
<feature type="compositionally biased region" description="Acidic residues" evidence="2">
    <location>
        <begin position="111"/>
        <end position="125"/>
    </location>
</feature>
<proteinExistence type="inferred from homology"/>
<comment type="subcellular location">
    <subcellularLocation>
        <location evidence="1">Nucleus</location>
        <location evidence="1">Nucleolus</location>
    </subcellularLocation>
</comment>
<evidence type="ECO:0000313" key="5">
    <source>
        <dbReference type="EMBL" id="GFQ96278.1"/>
    </source>
</evidence>
<feature type="region of interest" description="Disordered" evidence="2">
    <location>
        <begin position="321"/>
        <end position="365"/>
    </location>
</feature>
<dbReference type="PANTHER" id="PTHR12730">
    <property type="entry name" value="HSDA/SDA1-RELATED"/>
    <property type="match status" value="1"/>
</dbReference>
<sequence length="400" mass="46010">MDSEYLDDLAQYKKFKNKNVTEAAKSIINLFREINPKMLKRRYKIRPTEAVKELNEKSFEYGALNAKSYIPGTEVLPINPSTTIAADDKIVEDEKANDSDGWIDVSHSEDEVYFDEEEENEDEKEESGVEKEESGVEKEESGVEKEESEVEKEESGVEKEESGVEKEESGVEKEESGVEKEESGVEKEESEDKKEESEDKKEENEDKKEENEDEKKENEDESAKPVESSTDKIDAADPEKSKEKEETLTAEEIKTIKAKAETISQSRILSQAEFVRIKAAQLTKQVTYAKGKKRTAVILKEPVIDNPEIVSLKDIERLAKKPKATKEERIASIMEGREDREKFGKKKKKSEYASKTQKQHNKNKAFMMIKHKVKSKVKRSFRDKQLALKRSMLKQKKRKH</sequence>
<keyword evidence="6" id="KW-1185">Reference proteome</keyword>
<comment type="similarity">
    <text evidence="1">Belongs to the SDA1 family.</text>
</comment>
<name>A0A8X6G5V3_TRICU</name>
<feature type="region of interest" description="Disordered" evidence="2">
    <location>
        <begin position="94"/>
        <end position="248"/>
    </location>
</feature>
<dbReference type="Pfam" id="PF05285">
    <property type="entry name" value="SDA1_dom"/>
    <property type="match status" value="1"/>
</dbReference>
<evidence type="ECO:0000313" key="6">
    <source>
        <dbReference type="Proteomes" id="UP000887116"/>
    </source>
</evidence>
<feature type="region of interest" description="Disordered" evidence="2">
    <location>
        <begin position="377"/>
        <end position="400"/>
    </location>
</feature>
<accession>A0A8X6G5V3</accession>
<dbReference type="GO" id="GO:0000055">
    <property type="term" value="P:ribosomal large subunit export from nucleus"/>
    <property type="evidence" value="ECO:0007669"/>
    <property type="project" value="UniProtKB-UniRule"/>
</dbReference>
<protein>
    <recommendedName>
        <fullName evidence="1">Protein SDA1</fullName>
    </recommendedName>
</protein>
<dbReference type="GO" id="GO:0042273">
    <property type="term" value="P:ribosomal large subunit biogenesis"/>
    <property type="evidence" value="ECO:0007669"/>
    <property type="project" value="UniProtKB-UniRule"/>
</dbReference>
<dbReference type="InterPro" id="IPR027312">
    <property type="entry name" value="Sda1"/>
</dbReference>
<feature type="domain" description="SDA1 C-terminal" evidence="4">
    <location>
        <begin position="354"/>
        <end position="397"/>
    </location>
</feature>
<evidence type="ECO:0000259" key="3">
    <source>
        <dbReference type="Pfam" id="PF05285"/>
    </source>
</evidence>
<keyword evidence="1" id="KW-0690">Ribosome biogenesis</keyword>
<dbReference type="InterPro" id="IPR007949">
    <property type="entry name" value="SDA1_MD"/>
</dbReference>
<dbReference type="Proteomes" id="UP000887116">
    <property type="component" value="Unassembled WGS sequence"/>
</dbReference>
<dbReference type="GO" id="GO:0015031">
    <property type="term" value="P:protein transport"/>
    <property type="evidence" value="ECO:0007669"/>
    <property type="project" value="UniProtKB-KW"/>
</dbReference>
<dbReference type="InterPro" id="IPR048292">
    <property type="entry name" value="SDA1_C"/>
</dbReference>
<keyword evidence="1" id="KW-0653">Protein transport</keyword>
<evidence type="ECO:0000256" key="1">
    <source>
        <dbReference type="RuleBase" id="RU365057"/>
    </source>
</evidence>
<reference evidence="5" key="1">
    <citation type="submission" date="2020-07" db="EMBL/GenBank/DDBJ databases">
        <title>Multicomponent nature underlies the extraordinary mechanical properties of spider dragline silk.</title>
        <authorList>
            <person name="Kono N."/>
            <person name="Nakamura H."/>
            <person name="Mori M."/>
            <person name="Yoshida Y."/>
            <person name="Ohtoshi R."/>
            <person name="Malay A.D."/>
            <person name="Moran D.A.P."/>
            <person name="Tomita M."/>
            <person name="Numata K."/>
            <person name="Arakawa K."/>
        </authorList>
    </citation>
    <scope>NUCLEOTIDE SEQUENCE</scope>
</reference>
<evidence type="ECO:0000259" key="4">
    <source>
        <dbReference type="Pfam" id="PF21638"/>
    </source>
</evidence>
<feature type="compositionally biased region" description="Basic residues" evidence="2">
    <location>
        <begin position="391"/>
        <end position="400"/>
    </location>
</feature>
<dbReference type="Pfam" id="PF21638">
    <property type="entry name" value="SDA1_C"/>
    <property type="match status" value="1"/>
</dbReference>
<feature type="compositionally biased region" description="Basic and acidic residues" evidence="2">
    <location>
        <begin position="153"/>
        <end position="248"/>
    </location>
</feature>
<dbReference type="PANTHER" id="PTHR12730:SF0">
    <property type="entry name" value="PROTEIN SDA1 HOMOLOG"/>
    <property type="match status" value="1"/>
</dbReference>
<evidence type="ECO:0000256" key="2">
    <source>
        <dbReference type="SAM" id="MobiDB-lite"/>
    </source>
</evidence>
<keyword evidence="1" id="KW-0813">Transport</keyword>
<dbReference type="AlphaFoldDB" id="A0A8X6G5V3"/>
<keyword evidence="1" id="KW-0539">Nucleus</keyword>
<dbReference type="OrthoDB" id="2196187at2759"/>
<comment type="function">
    <text evidence="1">Required for 60S pre-ribosomal subunits export to the cytoplasm.</text>
</comment>
<dbReference type="GO" id="GO:0005730">
    <property type="term" value="C:nucleolus"/>
    <property type="evidence" value="ECO:0007669"/>
    <property type="project" value="UniProtKB-SubCell"/>
</dbReference>